<dbReference type="InterPro" id="IPR019692">
    <property type="entry name" value="CFP-6_PH"/>
</dbReference>
<keyword evidence="4" id="KW-1185">Reference proteome</keyword>
<evidence type="ECO:0000313" key="4">
    <source>
        <dbReference type="Proteomes" id="UP000029839"/>
    </source>
</evidence>
<name>A0A0A0BUS6_9CELL</name>
<proteinExistence type="predicted"/>
<feature type="transmembrane region" description="Helical" evidence="1">
    <location>
        <begin position="57"/>
        <end position="79"/>
    </location>
</feature>
<dbReference type="RefSeq" id="WP_229734435.1">
    <property type="nucleotide sequence ID" value="NZ_AXCY01000015.1"/>
</dbReference>
<feature type="domain" description="Low molecular weight protein antigen 6 PH" evidence="2">
    <location>
        <begin position="89"/>
        <end position="151"/>
    </location>
</feature>
<gene>
    <name evidence="3" type="ORF">N868_07450</name>
</gene>
<keyword evidence="1" id="KW-0812">Transmembrane</keyword>
<organism evidence="3 4">
    <name type="scientific">Cellulomonas carbonis T26</name>
    <dbReference type="NCBI Taxonomy" id="947969"/>
    <lineage>
        <taxon>Bacteria</taxon>
        <taxon>Bacillati</taxon>
        <taxon>Actinomycetota</taxon>
        <taxon>Actinomycetes</taxon>
        <taxon>Micrococcales</taxon>
        <taxon>Cellulomonadaceae</taxon>
        <taxon>Cellulomonas</taxon>
    </lineage>
</organism>
<evidence type="ECO:0000259" key="2">
    <source>
        <dbReference type="Pfam" id="PF10756"/>
    </source>
</evidence>
<evidence type="ECO:0000256" key="1">
    <source>
        <dbReference type="SAM" id="Phobius"/>
    </source>
</evidence>
<dbReference type="Proteomes" id="UP000029839">
    <property type="component" value="Unassembled WGS sequence"/>
</dbReference>
<protein>
    <recommendedName>
        <fullName evidence="2">Low molecular weight protein antigen 6 PH domain-containing protein</fullName>
    </recommendedName>
</protein>
<reference evidence="3 4" key="1">
    <citation type="submission" date="2013-08" db="EMBL/GenBank/DDBJ databases">
        <title>Genome sequencing of Cellulomonas carbonis T26.</title>
        <authorList>
            <person name="Chen F."/>
            <person name="Li Y."/>
            <person name="Wang G."/>
        </authorList>
    </citation>
    <scope>NUCLEOTIDE SEQUENCE [LARGE SCALE GENOMIC DNA]</scope>
    <source>
        <strain evidence="3 4">T26</strain>
    </source>
</reference>
<keyword evidence="1" id="KW-1133">Transmembrane helix</keyword>
<dbReference type="EMBL" id="AXCY01000015">
    <property type="protein sequence ID" value="KGM11715.1"/>
    <property type="molecule type" value="Genomic_DNA"/>
</dbReference>
<sequence>MNERPPASAADHDGGPHHDLYRPFRPRSARVVSTVAAWSFAGAMVLLGLVVPREAAVASPLLDRLAFVVLGLAGAWFLLRHAGVRADPDRDGLVVRNLVVTRRVTWAEVVSVRFGHGRPWVQLDLADGTTLAVMGIQRSDGARAVREARRLATLVARHSGTARDD</sequence>
<feature type="transmembrane region" description="Helical" evidence="1">
    <location>
        <begin position="31"/>
        <end position="51"/>
    </location>
</feature>
<accession>A0A0A0BUS6</accession>
<dbReference type="Pfam" id="PF10756">
    <property type="entry name" value="bPH_6"/>
    <property type="match status" value="1"/>
</dbReference>
<comment type="caution">
    <text evidence="3">The sequence shown here is derived from an EMBL/GenBank/DDBJ whole genome shotgun (WGS) entry which is preliminary data.</text>
</comment>
<reference evidence="3 4" key="2">
    <citation type="journal article" date="2015" name="Stand. Genomic Sci.">
        <title>Draft genome sequence of Cellulomonas carbonis T26(T) and comparative analysis of six Cellulomonas genomes.</title>
        <authorList>
            <person name="Zhuang W."/>
            <person name="Zhang S."/>
            <person name="Xia X."/>
            <person name="Wang G."/>
        </authorList>
    </citation>
    <scope>NUCLEOTIDE SEQUENCE [LARGE SCALE GENOMIC DNA]</scope>
    <source>
        <strain evidence="3 4">T26</strain>
    </source>
</reference>
<evidence type="ECO:0000313" key="3">
    <source>
        <dbReference type="EMBL" id="KGM11715.1"/>
    </source>
</evidence>
<keyword evidence="1" id="KW-0472">Membrane</keyword>
<dbReference type="AlphaFoldDB" id="A0A0A0BUS6"/>